<evidence type="ECO:0000256" key="1">
    <source>
        <dbReference type="SAM" id="Phobius"/>
    </source>
</evidence>
<accession>A0A9P0MXB8</accession>
<dbReference type="EMBL" id="OV725083">
    <property type="protein sequence ID" value="CAH1407201.1"/>
    <property type="molecule type" value="Genomic_DNA"/>
</dbReference>
<keyword evidence="1" id="KW-0472">Membrane</keyword>
<evidence type="ECO:0000313" key="3">
    <source>
        <dbReference type="Proteomes" id="UP001152798"/>
    </source>
</evidence>
<sequence>MINRVRELARRDIWRPIRAPSIVIYSLFTMAIGVGLPIYFDHRKRCQGTNYVHLSANISDFCVICRICFLEVGFLVRIQSAPTVFDSVPVMLPATRDIYQPPGIDLRVQSKSGSPWAGCGSSPVLAVASSRSPLTGSEASMLLPWL</sequence>
<feature type="transmembrane region" description="Helical" evidence="1">
    <location>
        <begin position="21"/>
        <end position="40"/>
    </location>
</feature>
<reference evidence="2" key="1">
    <citation type="submission" date="2022-01" db="EMBL/GenBank/DDBJ databases">
        <authorList>
            <person name="King R."/>
        </authorList>
    </citation>
    <scope>NUCLEOTIDE SEQUENCE</scope>
</reference>
<proteinExistence type="predicted"/>
<organism evidence="2 3">
    <name type="scientific">Nezara viridula</name>
    <name type="common">Southern green stink bug</name>
    <name type="synonym">Cimex viridulus</name>
    <dbReference type="NCBI Taxonomy" id="85310"/>
    <lineage>
        <taxon>Eukaryota</taxon>
        <taxon>Metazoa</taxon>
        <taxon>Ecdysozoa</taxon>
        <taxon>Arthropoda</taxon>
        <taxon>Hexapoda</taxon>
        <taxon>Insecta</taxon>
        <taxon>Pterygota</taxon>
        <taxon>Neoptera</taxon>
        <taxon>Paraneoptera</taxon>
        <taxon>Hemiptera</taxon>
        <taxon>Heteroptera</taxon>
        <taxon>Panheteroptera</taxon>
        <taxon>Pentatomomorpha</taxon>
        <taxon>Pentatomoidea</taxon>
        <taxon>Pentatomidae</taxon>
        <taxon>Pentatominae</taxon>
        <taxon>Nezara</taxon>
    </lineage>
</organism>
<gene>
    <name evidence="2" type="ORF">NEZAVI_LOCUS14982</name>
</gene>
<dbReference type="AlphaFoldDB" id="A0A9P0MXB8"/>
<keyword evidence="3" id="KW-1185">Reference proteome</keyword>
<name>A0A9P0MXB8_NEZVI</name>
<dbReference type="Proteomes" id="UP001152798">
    <property type="component" value="Chromosome 7"/>
</dbReference>
<evidence type="ECO:0000313" key="2">
    <source>
        <dbReference type="EMBL" id="CAH1407201.1"/>
    </source>
</evidence>
<protein>
    <submittedName>
        <fullName evidence="2">Uncharacterized protein</fullName>
    </submittedName>
</protein>
<keyword evidence="1" id="KW-1133">Transmembrane helix</keyword>
<keyword evidence="1" id="KW-0812">Transmembrane</keyword>